<dbReference type="Gene3D" id="1.10.150.20">
    <property type="entry name" value="5' to 3' exonuclease, C-terminal subdomain"/>
    <property type="match status" value="1"/>
</dbReference>
<protein>
    <recommendedName>
        <fullName evidence="4">Helix-hairpin-helix domain-containing protein</fullName>
    </recommendedName>
</protein>
<keyword evidence="1" id="KW-0472">Membrane</keyword>
<evidence type="ECO:0000313" key="2">
    <source>
        <dbReference type="EMBL" id="QNP44266.1"/>
    </source>
</evidence>
<evidence type="ECO:0000313" key="3">
    <source>
        <dbReference type="Proteomes" id="UP000516134"/>
    </source>
</evidence>
<keyword evidence="1" id="KW-0812">Transmembrane</keyword>
<dbReference type="RefSeq" id="WP_187715687.1">
    <property type="nucleotide sequence ID" value="NZ_BAABJC010000001.1"/>
</dbReference>
<gene>
    <name evidence="2" type="ORF">H9L15_07370</name>
</gene>
<evidence type="ECO:0000256" key="1">
    <source>
        <dbReference type="SAM" id="Phobius"/>
    </source>
</evidence>
<keyword evidence="3" id="KW-1185">Reference proteome</keyword>
<evidence type="ECO:0008006" key="4">
    <source>
        <dbReference type="Google" id="ProtNLM"/>
    </source>
</evidence>
<sequence>MDLQNNLVLIIVAVVVVALIAFLLLRPRQRVQLTDTTPIRPHMANPKAEAEGRGLDGEAAAAASDVVGEIIGAPVHRALAEGDQRDDLTRLKGVGPKLAQTLNGLGYHSFDQLARLTPADIGKIDAQLGAFAGRLERDRVVEQADLLARGDTAGFEASFGRL</sequence>
<accession>A0ABX6T476</accession>
<feature type="transmembrane region" description="Helical" evidence="1">
    <location>
        <begin position="6"/>
        <end position="25"/>
    </location>
</feature>
<proteinExistence type="predicted"/>
<reference evidence="2 3" key="1">
    <citation type="submission" date="2020-08" db="EMBL/GenBank/DDBJ databases">
        <title>Genome sequence of Sphingomonas daechungensis KACC 18115T.</title>
        <authorList>
            <person name="Hyun D.-W."/>
            <person name="Bae J.-W."/>
        </authorList>
    </citation>
    <scope>NUCLEOTIDE SEQUENCE [LARGE SCALE GENOMIC DNA]</scope>
    <source>
        <strain evidence="2 3">KACC 18115</strain>
    </source>
</reference>
<dbReference type="EMBL" id="CP060780">
    <property type="protein sequence ID" value="QNP44266.1"/>
    <property type="molecule type" value="Genomic_DNA"/>
</dbReference>
<name>A0ABX6T476_9SPHN</name>
<keyword evidence="1" id="KW-1133">Transmembrane helix</keyword>
<dbReference type="Proteomes" id="UP000516134">
    <property type="component" value="Chromosome"/>
</dbReference>
<organism evidence="2 3">
    <name type="scientific">Sphingomonas daechungensis</name>
    <dbReference type="NCBI Taxonomy" id="1176646"/>
    <lineage>
        <taxon>Bacteria</taxon>
        <taxon>Pseudomonadati</taxon>
        <taxon>Pseudomonadota</taxon>
        <taxon>Alphaproteobacteria</taxon>
        <taxon>Sphingomonadales</taxon>
        <taxon>Sphingomonadaceae</taxon>
        <taxon>Sphingomonas</taxon>
    </lineage>
</organism>